<keyword evidence="2" id="KW-1185">Reference proteome</keyword>
<organism evidence="1 2">
    <name type="scientific">Arsenicicoccus bolidensis</name>
    <dbReference type="NCBI Taxonomy" id="229480"/>
    <lineage>
        <taxon>Bacteria</taxon>
        <taxon>Bacillati</taxon>
        <taxon>Actinomycetota</taxon>
        <taxon>Actinomycetes</taxon>
        <taxon>Micrococcales</taxon>
        <taxon>Intrasporangiaceae</taxon>
        <taxon>Arsenicicoccus</taxon>
    </lineage>
</organism>
<dbReference type="Pfam" id="PF05853">
    <property type="entry name" value="BKACE"/>
    <property type="match status" value="2"/>
</dbReference>
<comment type="caution">
    <text evidence="1">The sequence shown here is derived from an EMBL/GenBank/DDBJ whole genome shotgun (WGS) entry which is preliminary data.</text>
</comment>
<sequence length="231" mass="23936">MEARAAVDAGASTVHVHPKDAAGVDTLDADDVARFVLAVRQACPGVPVGVTTGAWASPDPAARVRSVRSWTALPDFASVNWHEEGADDVAAALIDRGIGVEAGIWPGEGLARWQASPWRGSCLRALVELADVPDEDAAAWVARQATPLVDGVHRLEPELPVLLHGAEGSTWAAVDLAARLGLDTRVGLEDTTRLPGGATAAGNAQLVEAALTRVAETRSSRAPAADPDSND</sequence>
<protein>
    <submittedName>
        <fullName evidence="1">3-keto-5-aminohexanoate cleavage protein</fullName>
    </submittedName>
</protein>
<dbReference type="InterPro" id="IPR008567">
    <property type="entry name" value="BKACE"/>
</dbReference>
<dbReference type="Proteomes" id="UP001521931">
    <property type="component" value="Unassembled WGS sequence"/>
</dbReference>
<dbReference type="PANTHER" id="PTHR37418:SF1">
    <property type="entry name" value="3-KETO-5-AMINOHEXANOATE CLEAVAGE PROTEIN"/>
    <property type="match status" value="1"/>
</dbReference>
<dbReference type="EMBL" id="JAKRCV010000002">
    <property type="protein sequence ID" value="MCG7320534.1"/>
    <property type="molecule type" value="Genomic_DNA"/>
</dbReference>
<accession>A0ABS9PY29</accession>
<evidence type="ECO:0000313" key="2">
    <source>
        <dbReference type="Proteomes" id="UP001521931"/>
    </source>
</evidence>
<reference evidence="1 2" key="1">
    <citation type="submission" date="2022-02" db="EMBL/GenBank/DDBJ databases">
        <title>Uncovering new skin microbiome diversity through culturing and metagenomics.</title>
        <authorList>
            <person name="Conlan S."/>
            <person name="Deming C."/>
            <person name="Nisc Comparative Sequencing Program N."/>
            <person name="Segre J.A."/>
        </authorList>
    </citation>
    <scope>NUCLEOTIDE SEQUENCE [LARGE SCALE GENOMIC DNA]</scope>
    <source>
        <strain evidence="1 2">ACRQZ</strain>
    </source>
</reference>
<dbReference type="InterPro" id="IPR013785">
    <property type="entry name" value="Aldolase_TIM"/>
</dbReference>
<dbReference type="Gene3D" id="3.20.20.70">
    <property type="entry name" value="Aldolase class I"/>
    <property type="match status" value="1"/>
</dbReference>
<evidence type="ECO:0000313" key="1">
    <source>
        <dbReference type="EMBL" id="MCG7320534.1"/>
    </source>
</evidence>
<dbReference type="RefSeq" id="WP_239261576.1">
    <property type="nucleotide sequence ID" value="NZ_JAKRCV010000002.1"/>
</dbReference>
<proteinExistence type="predicted"/>
<gene>
    <name evidence="1" type="ORF">MHL29_01300</name>
</gene>
<dbReference type="PANTHER" id="PTHR37418">
    <property type="entry name" value="3-KETO-5-AMINOHEXANOATE CLEAVAGE ENZYME-RELATED"/>
    <property type="match status" value="1"/>
</dbReference>
<name>A0ABS9PY29_9MICO</name>